<dbReference type="Gene3D" id="3.70.10.10">
    <property type="match status" value="1"/>
</dbReference>
<comment type="function">
    <text evidence="3">Sliding clamp subunit that acts as a moving platform for DNA processing. Responsible for tethering the catalytic subunit of DNA polymerase and other proteins to DNA during high-speed replication.</text>
</comment>
<dbReference type="NCBIfam" id="NF002222">
    <property type="entry name" value="PRK01115.1-5"/>
    <property type="match status" value="1"/>
</dbReference>
<dbReference type="CDD" id="cd00577">
    <property type="entry name" value="PCNA"/>
    <property type="match status" value="1"/>
</dbReference>
<dbReference type="GO" id="GO:0006275">
    <property type="term" value="P:regulation of DNA replication"/>
    <property type="evidence" value="ECO:0007669"/>
    <property type="project" value="UniProtKB-UniRule"/>
</dbReference>
<evidence type="ECO:0000256" key="1">
    <source>
        <dbReference type="ARBA" id="ARBA00022705"/>
    </source>
</evidence>
<evidence type="ECO:0000256" key="2">
    <source>
        <dbReference type="ARBA" id="ARBA00023125"/>
    </source>
</evidence>
<evidence type="ECO:0000259" key="5">
    <source>
        <dbReference type="Pfam" id="PF00705"/>
    </source>
</evidence>
<keyword evidence="2 3" id="KW-0238">DNA-binding</keyword>
<accession>A0ABD6DXZ5</accession>
<name>A0ABD6DXZ5_9EURY</name>
<reference evidence="6 7" key="1">
    <citation type="journal article" date="2019" name="Int. J. Syst. Evol. Microbiol.">
        <title>The Global Catalogue of Microorganisms (GCM) 10K type strain sequencing project: providing services to taxonomists for standard genome sequencing and annotation.</title>
        <authorList>
            <consortium name="The Broad Institute Genomics Platform"/>
            <consortium name="The Broad Institute Genome Sequencing Center for Infectious Disease"/>
            <person name="Wu L."/>
            <person name="Ma J."/>
        </authorList>
    </citation>
    <scope>NUCLEOTIDE SEQUENCE [LARGE SCALE GENOMIC DNA]</scope>
    <source>
        <strain evidence="6 7">CGMCC 1.10387</strain>
    </source>
</reference>
<dbReference type="Pfam" id="PF00705">
    <property type="entry name" value="PCNA_N"/>
    <property type="match status" value="1"/>
</dbReference>
<keyword evidence="1 3" id="KW-0235">DNA replication</keyword>
<dbReference type="HAMAP" id="MF_00317">
    <property type="entry name" value="DNApol_clamp_arch"/>
    <property type="match status" value="1"/>
</dbReference>
<dbReference type="PANTHER" id="PTHR11352:SF0">
    <property type="entry name" value="PROLIFERATING CELL NUCLEAR ANTIGEN"/>
    <property type="match status" value="1"/>
</dbReference>
<evidence type="ECO:0000256" key="4">
    <source>
        <dbReference type="SAM" id="MobiDB-lite"/>
    </source>
</evidence>
<dbReference type="GO" id="GO:0006260">
    <property type="term" value="P:DNA replication"/>
    <property type="evidence" value="ECO:0007669"/>
    <property type="project" value="UniProtKB-KW"/>
</dbReference>
<dbReference type="AlphaFoldDB" id="A0ABD6DXZ5"/>
<dbReference type="RefSeq" id="WP_256309295.1">
    <property type="nucleotide sequence ID" value="NZ_JANHAW010000005.1"/>
</dbReference>
<dbReference type="GO" id="GO:0030337">
    <property type="term" value="F:DNA polymerase processivity factor activity"/>
    <property type="evidence" value="ECO:0007669"/>
    <property type="project" value="UniProtKB-UniRule"/>
</dbReference>
<evidence type="ECO:0000256" key="3">
    <source>
        <dbReference type="HAMAP-Rule" id="MF_00317"/>
    </source>
</evidence>
<organism evidence="6 7">
    <name type="scientific">Halobellus litoreus</name>
    <dbReference type="NCBI Taxonomy" id="755310"/>
    <lineage>
        <taxon>Archaea</taxon>
        <taxon>Methanobacteriati</taxon>
        <taxon>Methanobacteriota</taxon>
        <taxon>Stenosarchaea group</taxon>
        <taxon>Halobacteria</taxon>
        <taxon>Halobacteriales</taxon>
        <taxon>Haloferacaceae</taxon>
        <taxon>Halobellus</taxon>
    </lineage>
</organism>
<keyword evidence="7" id="KW-1185">Reference proteome</keyword>
<gene>
    <name evidence="3" type="primary">pcn</name>
    <name evidence="6" type="ORF">ACFSAS_16265</name>
</gene>
<dbReference type="InterPro" id="IPR022648">
    <property type="entry name" value="Pr_cel_nuc_antig_N"/>
</dbReference>
<feature type="domain" description="Proliferating cell nuclear antigen PCNA N-terminal" evidence="5">
    <location>
        <begin position="74"/>
        <end position="160"/>
    </location>
</feature>
<dbReference type="GO" id="GO:0003677">
    <property type="term" value="F:DNA binding"/>
    <property type="evidence" value="ECO:0007669"/>
    <property type="project" value="UniProtKB-UniRule"/>
</dbReference>
<comment type="caution">
    <text evidence="6">The sequence shown here is derived from an EMBL/GenBank/DDBJ whole genome shotgun (WGS) entry which is preliminary data.</text>
</comment>
<sequence length="310" mass="33921">MDVDDATTAETAENTQPKGEPEPDLESEPDSEPEQESNTDGEADEDVEEDAEEEADVGTGPPSQFQAAIMGGDIKEFVGTLRAIVDEVKFNVEPDGIQVRAVDPANVAMDDGVLSAGAFESYDASEGVLGLNLERLEGVLKLAKKDDLVELSFDTNTFKLVIYIDGVEFTMACIDPDSIRSEPEIPDMDLPASFTVDESQIRRGVKAADMVSDHIQIRCDETEQAVFIEAQGDTDDVSLELTEEEYTELTAVDAEALFSLDYVKDISRKFPKNAAISITFGTDFPMMIEYEFADGECEILSMIAPRIRSN</sequence>
<comment type="similarity">
    <text evidence="3">Belongs to the PCNA family.</text>
</comment>
<dbReference type="SUPFAM" id="SSF55979">
    <property type="entry name" value="DNA clamp"/>
    <property type="match status" value="2"/>
</dbReference>
<evidence type="ECO:0000313" key="7">
    <source>
        <dbReference type="Proteomes" id="UP001597092"/>
    </source>
</evidence>
<protein>
    <recommendedName>
        <fullName evidence="3">DNA polymerase sliding clamp</fullName>
    </recommendedName>
    <alternativeName>
        <fullName evidence="3">Proliferating cell nuclear antigen homolog</fullName>
        <shortName evidence="3">PCNA</shortName>
    </alternativeName>
</protein>
<dbReference type="InterPro" id="IPR046938">
    <property type="entry name" value="DNA_clamp_sf"/>
</dbReference>
<evidence type="ECO:0000313" key="6">
    <source>
        <dbReference type="EMBL" id="MFD1687156.1"/>
    </source>
</evidence>
<dbReference type="Proteomes" id="UP001597092">
    <property type="component" value="Unassembled WGS sequence"/>
</dbReference>
<proteinExistence type="inferred from homology"/>
<comment type="subunit">
    <text evidence="3">Homotrimer. The subunits circularize to form a toroid; DNA passes through its center. Replication factor C (RFC) is required to load the toroid on the DNA.</text>
</comment>
<feature type="compositionally biased region" description="Acidic residues" evidence="4">
    <location>
        <begin position="22"/>
        <end position="56"/>
    </location>
</feature>
<dbReference type="PANTHER" id="PTHR11352">
    <property type="entry name" value="PROLIFERATING CELL NUCLEAR ANTIGEN"/>
    <property type="match status" value="1"/>
</dbReference>
<feature type="region of interest" description="Disordered" evidence="4">
    <location>
        <begin position="1"/>
        <end position="65"/>
    </location>
</feature>
<dbReference type="InterPro" id="IPR000730">
    <property type="entry name" value="Pr_cel_nuc_antig"/>
</dbReference>
<dbReference type="EMBL" id="JBHUDP010000008">
    <property type="protein sequence ID" value="MFD1687156.1"/>
    <property type="molecule type" value="Genomic_DNA"/>
</dbReference>